<keyword evidence="2" id="KW-1185">Reference proteome</keyword>
<dbReference type="EMBL" id="JRRC01439276">
    <property type="protein sequence ID" value="KHG05877.1"/>
    <property type="molecule type" value="Genomic_DNA"/>
</dbReference>
<gene>
    <name evidence="1" type="ORF">F383_32975</name>
</gene>
<comment type="caution">
    <text evidence="1">The sequence shown here is derived from an EMBL/GenBank/DDBJ whole genome shotgun (WGS) entry which is preliminary data.</text>
</comment>
<protein>
    <submittedName>
        <fullName evidence="1">Uncharacterized protein</fullName>
    </submittedName>
</protein>
<name>A0A0B0MZV8_GOSAR</name>
<organism evidence="1 2">
    <name type="scientific">Gossypium arboreum</name>
    <name type="common">Tree cotton</name>
    <name type="synonym">Gossypium nanking</name>
    <dbReference type="NCBI Taxonomy" id="29729"/>
    <lineage>
        <taxon>Eukaryota</taxon>
        <taxon>Viridiplantae</taxon>
        <taxon>Streptophyta</taxon>
        <taxon>Embryophyta</taxon>
        <taxon>Tracheophyta</taxon>
        <taxon>Spermatophyta</taxon>
        <taxon>Magnoliopsida</taxon>
        <taxon>eudicotyledons</taxon>
        <taxon>Gunneridae</taxon>
        <taxon>Pentapetalae</taxon>
        <taxon>rosids</taxon>
        <taxon>malvids</taxon>
        <taxon>Malvales</taxon>
        <taxon>Malvaceae</taxon>
        <taxon>Malvoideae</taxon>
        <taxon>Gossypium</taxon>
    </lineage>
</organism>
<proteinExistence type="predicted"/>
<dbReference type="Proteomes" id="UP000032142">
    <property type="component" value="Unassembled WGS sequence"/>
</dbReference>
<dbReference type="AlphaFoldDB" id="A0A0B0MZV8"/>
<evidence type="ECO:0000313" key="2">
    <source>
        <dbReference type="Proteomes" id="UP000032142"/>
    </source>
</evidence>
<sequence>MLFTCTQTKYNEGKGCSSFSKFVVFSLLLLGV</sequence>
<reference evidence="2" key="1">
    <citation type="submission" date="2014-09" db="EMBL/GenBank/DDBJ databases">
        <authorList>
            <person name="Mudge J."/>
            <person name="Ramaraj T."/>
            <person name="Lindquist I.E."/>
            <person name="Bharti A.K."/>
            <person name="Sundararajan A."/>
            <person name="Cameron C.T."/>
            <person name="Woodward J.E."/>
            <person name="May G.D."/>
            <person name="Brubaker C."/>
            <person name="Broadhvest J."/>
            <person name="Wilkins T.A."/>
        </authorList>
    </citation>
    <scope>NUCLEOTIDE SEQUENCE</scope>
    <source>
        <strain evidence="2">cv. AKA8401</strain>
    </source>
</reference>
<evidence type="ECO:0000313" key="1">
    <source>
        <dbReference type="EMBL" id="KHG05877.1"/>
    </source>
</evidence>
<accession>A0A0B0MZV8</accession>